<keyword evidence="15" id="KW-1185">Reference proteome</keyword>
<dbReference type="SUPFAM" id="SSF52047">
    <property type="entry name" value="RNI-like"/>
    <property type="match status" value="1"/>
</dbReference>
<evidence type="ECO:0000313" key="15">
    <source>
        <dbReference type="Proteomes" id="UP000242188"/>
    </source>
</evidence>
<dbReference type="InterPro" id="IPR003591">
    <property type="entry name" value="Leu-rich_rpt_typical-subtyp"/>
</dbReference>
<dbReference type="Pfam" id="PF01582">
    <property type="entry name" value="TIR"/>
    <property type="match status" value="1"/>
</dbReference>
<sequence>MFGSVLSSRDADVCGIPACMNKTSLLPPITMFSLHGNNVPFKGMAYLLQPPRGMHCYINLTTILHNYNFTQEPAVAILAIHCQRPFIIHMSEFVGDSLNHIWYYFQMQGCRTTYRSLNRLSTAVDLKTITLPSKAYIHTNGSDCLSSNKSIPECHAIYNVQSIWITHSYGYPEQDLVDLFRCADVFPNMTELTVTNMSLTELPPSIIRKIPNVQSLEISNCQLTLPPKDFPWTEQSVRLTGNLTMEQYFLEHYAKPFNIELDPNLYRRILNLNFNRISNLSNFLFKGHLQMIRLSGNGMIEIGSLTFRHLVGIQHIDVSLNKLRSVPEGLFLGLTSLRHIDLSSNDLESLPTKLFKDVTNVVHLNLANNSLEHLPNGVFSTLSHLQEIHLEHNKLVTIEAKSFLITSSTLTMLYFDSNPLRVVPDIVFYLRYLNTAYIRNTFISFNNLTEITSRVNWSRLTDAVIKSTSSANLDLNKPADTLRKVDLTGSAITTFWIQPNLTEFQHTFLLLLLRHFHFILDNNRITCDCNIITFSKWIHKLKRDGLLTGTEYFFTEWICMYPYELRGRRLLNVKPEETYCVTNVTNCPAECWCYKRSVSEVIIVDCRDRSLEALPSVLPDGRLDLWFHRNNISILENKAYLSRVRQLVLSYNNLEVIESSAISSLKNVMLFYLDSNLLAILPAQFRDMKTPLIMLKNNPFRCDCNTLWMKSWILNHQSRIPDWTEISCNSQNDDGKQFVSLPDKEFICVEDFDSVKHVITPVVSSSLSLAVFLVALGLLYIYRLEVKVLLYIYCGIHPFDKDKKGGKEKIDAVVIHGPGVTDWVMKNIVTYLEENAQHYVICEINRDFVAGFSYQENIVSIVRRSKRMILILSDEMTDTHDMFKVAWREAQLKIKEKRTNYVIVIGHNTPRKKLTNKELKRYLKRGRFVHTGEALLREKILYSMPNYKYTADNGGVRGLPNIRKCIQNTYDTDDKGEDEIQFDAFLAYGDTDRKFAVNALRADLEKNGYTLIIPDRDFPPGASKEENILEAVSRCHHTLFILSGEHLEDEWSLFTFRSAIEKSLRNKSNHLILLSALKEDMIIVDEEVKYHMKTQVGLDINSPWFWERLHKALPRKGEGQSQQIFLEDEKNVEELERIKLLKEKEKEEKEKEMERMKMFKEDADENEGKVKETERLKRKNGDSFLLHEKDIYNNEITDIDIKQIEGHESLLFRAKLKEIDIENEQEEGGGVPKEIKQKSSLQVTYV</sequence>
<proteinExistence type="inferred from homology"/>
<evidence type="ECO:0000256" key="2">
    <source>
        <dbReference type="ARBA" id="ARBA00009634"/>
    </source>
</evidence>
<evidence type="ECO:0000256" key="10">
    <source>
        <dbReference type="ARBA" id="ARBA00023180"/>
    </source>
</evidence>
<dbReference type="PANTHER" id="PTHR24365">
    <property type="entry name" value="TOLL-LIKE RECEPTOR"/>
    <property type="match status" value="1"/>
</dbReference>
<dbReference type="Proteomes" id="UP000242188">
    <property type="component" value="Unassembled WGS sequence"/>
</dbReference>
<keyword evidence="4" id="KW-0812">Transmembrane</keyword>
<keyword evidence="8" id="KW-0472">Membrane</keyword>
<keyword evidence="7" id="KW-1133">Transmembrane helix</keyword>
<comment type="similarity">
    <text evidence="2">Belongs to the Toll-like receptor family.</text>
</comment>
<dbReference type="SMART" id="SM00369">
    <property type="entry name" value="LRR_TYP"/>
    <property type="match status" value="8"/>
</dbReference>
<dbReference type="Gene3D" id="3.80.10.10">
    <property type="entry name" value="Ribonuclease Inhibitor"/>
    <property type="match status" value="3"/>
</dbReference>
<feature type="domain" description="TIR" evidence="13">
    <location>
        <begin position="808"/>
        <end position="940"/>
    </location>
</feature>
<dbReference type="InterPro" id="IPR000157">
    <property type="entry name" value="TIR_dom"/>
</dbReference>
<comment type="subcellular location">
    <subcellularLocation>
        <location evidence="1">Membrane</location>
        <topology evidence="1">Single-pass type I membrane protein</topology>
    </subcellularLocation>
</comment>
<dbReference type="EMBL" id="NEDP02001320">
    <property type="protein sequence ID" value="OWF53602.1"/>
    <property type="molecule type" value="Genomic_DNA"/>
</dbReference>
<dbReference type="PROSITE" id="PS51450">
    <property type="entry name" value="LRR"/>
    <property type="match status" value="1"/>
</dbReference>
<dbReference type="SMART" id="SM00082">
    <property type="entry name" value="LRRCT"/>
    <property type="match status" value="2"/>
</dbReference>
<evidence type="ECO:0000259" key="13">
    <source>
        <dbReference type="PROSITE" id="PS50104"/>
    </source>
</evidence>
<evidence type="ECO:0000313" key="14">
    <source>
        <dbReference type="EMBL" id="OWF53602.1"/>
    </source>
</evidence>
<feature type="domain" description="TIR" evidence="13">
    <location>
        <begin position="980"/>
        <end position="1113"/>
    </location>
</feature>
<feature type="region of interest" description="Disordered" evidence="12">
    <location>
        <begin position="1223"/>
        <end position="1246"/>
    </location>
</feature>
<evidence type="ECO:0000256" key="4">
    <source>
        <dbReference type="ARBA" id="ARBA00022692"/>
    </source>
</evidence>
<dbReference type="InterPro" id="IPR001611">
    <property type="entry name" value="Leu-rich_rpt"/>
</dbReference>
<evidence type="ECO:0000256" key="11">
    <source>
        <dbReference type="SAM" id="Coils"/>
    </source>
</evidence>
<dbReference type="InterPro" id="IPR000483">
    <property type="entry name" value="Cys-rich_flank_reg_C"/>
</dbReference>
<dbReference type="PANTHER" id="PTHR24365:SF541">
    <property type="entry name" value="PROTEIN TOLL-RELATED"/>
    <property type="match status" value="1"/>
</dbReference>
<accession>A0A210QY26</accession>
<evidence type="ECO:0000256" key="9">
    <source>
        <dbReference type="ARBA" id="ARBA00023170"/>
    </source>
</evidence>
<evidence type="ECO:0000256" key="7">
    <source>
        <dbReference type="ARBA" id="ARBA00022989"/>
    </source>
</evidence>
<dbReference type="GO" id="GO:0005886">
    <property type="term" value="C:plasma membrane"/>
    <property type="evidence" value="ECO:0007669"/>
    <property type="project" value="TreeGrafter"/>
</dbReference>
<gene>
    <name evidence="14" type="ORF">KP79_PYT20018</name>
</gene>
<dbReference type="OrthoDB" id="6151426at2759"/>
<evidence type="ECO:0000256" key="3">
    <source>
        <dbReference type="ARBA" id="ARBA00022614"/>
    </source>
</evidence>
<organism evidence="14 15">
    <name type="scientific">Mizuhopecten yessoensis</name>
    <name type="common">Japanese scallop</name>
    <name type="synonym">Patinopecten yessoensis</name>
    <dbReference type="NCBI Taxonomy" id="6573"/>
    <lineage>
        <taxon>Eukaryota</taxon>
        <taxon>Metazoa</taxon>
        <taxon>Spiralia</taxon>
        <taxon>Lophotrochozoa</taxon>
        <taxon>Mollusca</taxon>
        <taxon>Bivalvia</taxon>
        <taxon>Autobranchia</taxon>
        <taxon>Pteriomorphia</taxon>
        <taxon>Pectinida</taxon>
        <taxon>Pectinoidea</taxon>
        <taxon>Pectinidae</taxon>
        <taxon>Mizuhopecten</taxon>
    </lineage>
</organism>
<evidence type="ECO:0000256" key="12">
    <source>
        <dbReference type="SAM" id="MobiDB-lite"/>
    </source>
</evidence>
<dbReference type="SUPFAM" id="SSF52200">
    <property type="entry name" value="Toll/Interleukin receptor TIR domain"/>
    <property type="match status" value="2"/>
</dbReference>
<dbReference type="SMART" id="SM00255">
    <property type="entry name" value="TIR"/>
    <property type="match status" value="2"/>
</dbReference>
<keyword evidence="6" id="KW-0677">Repeat</keyword>
<evidence type="ECO:0000256" key="5">
    <source>
        <dbReference type="ARBA" id="ARBA00022729"/>
    </source>
</evidence>
<comment type="caution">
    <text evidence="14">The sequence shown here is derived from an EMBL/GenBank/DDBJ whole genome shotgun (WGS) entry which is preliminary data.</text>
</comment>
<dbReference type="InterPro" id="IPR032675">
    <property type="entry name" value="LRR_dom_sf"/>
</dbReference>
<evidence type="ECO:0000256" key="8">
    <source>
        <dbReference type="ARBA" id="ARBA00023136"/>
    </source>
</evidence>
<dbReference type="InterPro" id="IPR035897">
    <property type="entry name" value="Toll_tir_struct_dom_sf"/>
</dbReference>
<dbReference type="GO" id="GO:0038023">
    <property type="term" value="F:signaling receptor activity"/>
    <property type="evidence" value="ECO:0007669"/>
    <property type="project" value="TreeGrafter"/>
</dbReference>
<dbReference type="SUPFAM" id="SSF52058">
    <property type="entry name" value="L domain-like"/>
    <property type="match status" value="3"/>
</dbReference>
<keyword evidence="10" id="KW-0325">Glycoprotein</keyword>
<reference evidence="14 15" key="1">
    <citation type="journal article" date="2017" name="Nat. Ecol. Evol.">
        <title>Scallop genome provides insights into evolution of bilaterian karyotype and development.</title>
        <authorList>
            <person name="Wang S."/>
            <person name="Zhang J."/>
            <person name="Jiao W."/>
            <person name="Li J."/>
            <person name="Xun X."/>
            <person name="Sun Y."/>
            <person name="Guo X."/>
            <person name="Huan P."/>
            <person name="Dong B."/>
            <person name="Zhang L."/>
            <person name="Hu X."/>
            <person name="Sun X."/>
            <person name="Wang J."/>
            <person name="Zhao C."/>
            <person name="Wang Y."/>
            <person name="Wang D."/>
            <person name="Huang X."/>
            <person name="Wang R."/>
            <person name="Lv J."/>
            <person name="Li Y."/>
            <person name="Zhang Z."/>
            <person name="Liu B."/>
            <person name="Lu W."/>
            <person name="Hui Y."/>
            <person name="Liang J."/>
            <person name="Zhou Z."/>
            <person name="Hou R."/>
            <person name="Li X."/>
            <person name="Liu Y."/>
            <person name="Li H."/>
            <person name="Ning X."/>
            <person name="Lin Y."/>
            <person name="Zhao L."/>
            <person name="Xing Q."/>
            <person name="Dou J."/>
            <person name="Li Y."/>
            <person name="Mao J."/>
            <person name="Guo H."/>
            <person name="Dou H."/>
            <person name="Li T."/>
            <person name="Mu C."/>
            <person name="Jiang W."/>
            <person name="Fu Q."/>
            <person name="Fu X."/>
            <person name="Miao Y."/>
            <person name="Liu J."/>
            <person name="Yu Q."/>
            <person name="Li R."/>
            <person name="Liao H."/>
            <person name="Li X."/>
            <person name="Kong Y."/>
            <person name="Jiang Z."/>
            <person name="Chourrout D."/>
            <person name="Li R."/>
            <person name="Bao Z."/>
        </authorList>
    </citation>
    <scope>NUCLEOTIDE SEQUENCE [LARGE SCALE GENOMIC DNA]</scope>
    <source>
        <strain evidence="14 15">PY_sf001</strain>
    </source>
</reference>
<dbReference type="STRING" id="6573.A0A210QY26"/>
<dbReference type="Pfam" id="PF13855">
    <property type="entry name" value="LRR_8"/>
    <property type="match status" value="1"/>
</dbReference>
<keyword evidence="3" id="KW-0433">Leucine-rich repeat</keyword>
<dbReference type="Pfam" id="PF13676">
    <property type="entry name" value="TIR_2"/>
    <property type="match status" value="1"/>
</dbReference>
<keyword evidence="5" id="KW-0732">Signal</keyword>
<dbReference type="GO" id="GO:0007165">
    <property type="term" value="P:signal transduction"/>
    <property type="evidence" value="ECO:0007669"/>
    <property type="project" value="InterPro"/>
</dbReference>
<protein>
    <submittedName>
        <fullName evidence="14">Protein toll</fullName>
    </submittedName>
</protein>
<evidence type="ECO:0000256" key="6">
    <source>
        <dbReference type="ARBA" id="ARBA00022737"/>
    </source>
</evidence>
<dbReference type="PROSITE" id="PS50104">
    <property type="entry name" value="TIR"/>
    <property type="match status" value="2"/>
</dbReference>
<dbReference type="Gene3D" id="3.40.50.10140">
    <property type="entry name" value="Toll/interleukin-1 receptor homology (TIR) domain"/>
    <property type="match status" value="2"/>
</dbReference>
<keyword evidence="9" id="KW-0675">Receptor</keyword>
<feature type="coiled-coil region" evidence="11">
    <location>
        <begin position="1130"/>
        <end position="1166"/>
    </location>
</feature>
<name>A0A210QY26_MIZYE</name>
<keyword evidence="11" id="KW-0175">Coiled coil</keyword>
<evidence type="ECO:0000256" key="1">
    <source>
        <dbReference type="ARBA" id="ARBA00004479"/>
    </source>
</evidence>
<dbReference type="AlphaFoldDB" id="A0A210QY26"/>